<dbReference type="PANTHER" id="PTHR43581">
    <property type="entry name" value="ATP/GTP PHOSPHATASE"/>
    <property type="match status" value="1"/>
</dbReference>
<dbReference type="InterPro" id="IPR003959">
    <property type="entry name" value="ATPase_AAA_core"/>
</dbReference>
<evidence type="ECO:0000313" key="2">
    <source>
        <dbReference type="EMBL" id="QLF71027.1"/>
    </source>
</evidence>
<name>A0ABX6QS63_9HYPH</name>
<dbReference type="PANTHER" id="PTHR43581:SF4">
    <property type="entry name" value="ATP_GTP PHOSPHATASE"/>
    <property type="match status" value="1"/>
</dbReference>
<evidence type="ECO:0000259" key="1">
    <source>
        <dbReference type="Pfam" id="PF13304"/>
    </source>
</evidence>
<proteinExistence type="predicted"/>
<dbReference type="Gene3D" id="3.40.50.300">
    <property type="entry name" value="P-loop containing nucleotide triphosphate hydrolases"/>
    <property type="match status" value="2"/>
</dbReference>
<feature type="domain" description="ATPase AAA-type core" evidence="1">
    <location>
        <begin position="232"/>
        <end position="297"/>
    </location>
</feature>
<dbReference type="InterPro" id="IPR027417">
    <property type="entry name" value="P-loop_NTPase"/>
</dbReference>
<organism evidence="2 3">
    <name type="scientific">Peteryoungia desertarenae</name>
    <dbReference type="NCBI Taxonomy" id="1813451"/>
    <lineage>
        <taxon>Bacteria</taxon>
        <taxon>Pseudomonadati</taxon>
        <taxon>Pseudomonadota</taxon>
        <taxon>Alphaproteobacteria</taxon>
        <taxon>Hyphomicrobiales</taxon>
        <taxon>Rhizobiaceae</taxon>
        <taxon>Peteryoungia</taxon>
    </lineage>
</organism>
<protein>
    <submittedName>
        <fullName evidence="2">ATP-binding protein</fullName>
    </submittedName>
</protein>
<reference evidence="2 3" key="1">
    <citation type="submission" date="2020-06" db="EMBL/GenBank/DDBJ databases">
        <title>Genome sequence of Rhizobium sp strain ADMK78.</title>
        <authorList>
            <person name="Rahi P."/>
        </authorList>
    </citation>
    <scope>NUCLEOTIDE SEQUENCE [LARGE SCALE GENOMIC DNA]</scope>
    <source>
        <strain evidence="2 3">ADMK78</strain>
    </source>
</reference>
<dbReference type="Proteomes" id="UP000308530">
    <property type="component" value="Chromosome"/>
</dbReference>
<sequence length="587" mass="67324">MLLKSLEFFDYKTHSHFQISARNRNVLVGPNNVGKSASLDALRISFDVLRFAKRRTAVLKSQGLDGVCSTYFVPPSVVQIDLRYCVHNFETDVPARIHLTAANGSKFKINMQLDGDLECYVVSDARPQKGAKFLGEQFPINIVVVPTLSPLEQNEELVLLETVERNRYGRLASRNFRNYWLHQPDEVFDRFAELVEQGWPGLRVFKPVIEHANGKATVRMYFRETANRSPEVQWAGFGFQVWMQIMTHVMRAAAGDIIVLDEPDVYLHPDLQRKLMKIISGMSEQYFVATHSSEIINSVEPGDVLIMRPGARSAKRIRTDDDYSIAFDLIGSSENAQFARLAKNRKVLYFEGLDRSLLLRLAQLVGADDYLNDTSITFMKTDGFSNWQRVSASAWVLNEFFEFKVRVACLFDRDFRCDDAVTEFVAGLRESEVLCFVLPFKELENSLINRKAIKKVILKYSLKELPSDWERKFDETFDGIIAATRDHVASRRIGARIQYELQKNPKRDVAGISAEEMRAFSLSWDQEPLRLKMIEGKEVYRALKRTVGELYSVSLSEPRIVAEMRADDMDEGLKGIILKMRDFFVEQ</sequence>
<dbReference type="CDD" id="cd00267">
    <property type="entry name" value="ABC_ATPase"/>
    <property type="match status" value="1"/>
</dbReference>
<keyword evidence="2" id="KW-0547">Nucleotide-binding</keyword>
<accession>A0ABX6QS63</accession>
<dbReference type="Pfam" id="PF13304">
    <property type="entry name" value="AAA_21"/>
    <property type="match status" value="1"/>
</dbReference>
<dbReference type="GO" id="GO:0005524">
    <property type="term" value="F:ATP binding"/>
    <property type="evidence" value="ECO:0007669"/>
    <property type="project" value="UniProtKB-KW"/>
</dbReference>
<dbReference type="RefSeq" id="WP_138287720.1">
    <property type="nucleotide sequence ID" value="NZ_CP058350.1"/>
</dbReference>
<keyword evidence="2" id="KW-0067">ATP-binding</keyword>
<gene>
    <name evidence="2" type="ORF">FE840_016545</name>
</gene>
<dbReference type="EMBL" id="CP058350">
    <property type="protein sequence ID" value="QLF71027.1"/>
    <property type="molecule type" value="Genomic_DNA"/>
</dbReference>
<keyword evidence="3" id="KW-1185">Reference proteome</keyword>
<evidence type="ECO:0000313" key="3">
    <source>
        <dbReference type="Proteomes" id="UP000308530"/>
    </source>
</evidence>
<dbReference type="SUPFAM" id="SSF52540">
    <property type="entry name" value="P-loop containing nucleoside triphosphate hydrolases"/>
    <property type="match status" value="1"/>
</dbReference>
<dbReference type="InterPro" id="IPR051396">
    <property type="entry name" value="Bact_Antivir_Def_Nuclease"/>
</dbReference>